<dbReference type="InterPro" id="IPR000626">
    <property type="entry name" value="Ubiquitin-like_dom"/>
</dbReference>
<dbReference type="Proteomes" id="UP000191024">
    <property type="component" value="Chromosome C"/>
</dbReference>
<accession>A0A1G4J470</accession>
<dbReference type="Pfam" id="PF18514">
    <property type="entry name" value="MDY2_C"/>
    <property type="match status" value="1"/>
</dbReference>
<dbReference type="AlphaFoldDB" id="A0A1G4J470"/>
<evidence type="ECO:0000259" key="1">
    <source>
        <dbReference type="PROSITE" id="PS50053"/>
    </source>
</evidence>
<dbReference type="SUPFAM" id="SSF54236">
    <property type="entry name" value="Ubiquitin-like"/>
    <property type="match status" value="1"/>
</dbReference>
<dbReference type="Pfam" id="PF16843">
    <property type="entry name" value="Get5_bdg"/>
    <property type="match status" value="1"/>
</dbReference>
<dbReference type="PROSITE" id="PS50053">
    <property type="entry name" value="UBIQUITIN_2"/>
    <property type="match status" value="1"/>
</dbReference>
<dbReference type="Gene3D" id="3.10.20.90">
    <property type="entry name" value="Phosphatidylinositol 3-kinase Catalytic Subunit, Chain A, domain 1"/>
    <property type="match status" value="1"/>
</dbReference>
<reference evidence="3" key="1">
    <citation type="submission" date="2016-03" db="EMBL/GenBank/DDBJ databases">
        <authorList>
            <person name="Devillers H."/>
        </authorList>
    </citation>
    <scope>NUCLEOTIDE SEQUENCE [LARGE SCALE GENOMIC DNA]</scope>
</reference>
<gene>
    <name evidence="2" type="ORF">LAMI_0C07778G</name>
</gene>
<dbReference type="InterPro" id="IPR031765">
    <property type="entry name" value="Mdy2_get4-bd"/>
</dbReference>
<dbReference type="STRING" id="1230905.A0A1G4J470"/>
<dbReference type="Pfam" id="PF00240">
    <property type="entry name" value="ubiquitin"/>
    <property type="match status" value="1"/>
</dbReference>
<sequence>MSTPEKEFITRFLSLATINPPLLASNYKKPLQAVETLGVALPPLRYKYDANKNKNSGNWSDGEIHLSMKSIRPPKFALSRSFLGNNTIYQVKAFIVMQEEAVHDATQLKVLLKGKVLHDNLLLSDLKVSEAQLTVLVAKPEPNAPNNKNETSSTMETSKAKLMVPWKDIRSILLQKLEDETTAQEIFNRLQRGWEVTELP</sequence>
<evidence type="ECO:0000313" key="2">
    <source>
        <dbReference type="EMBL" id="SCU84516.1"/>
    </source>
</evidence>
<name>A0A1G4J470_9SACH</name>
<organism evidence="2 3">
    <name type="scientific">Lachancea mirantina</name>
    <dbReference type="NCBI Taxonomy" id="1230905"/>
    <lineage>
        <taxon>Eukaryota</taxon>
        <taxon>Fungi</taxon>
        <taxon>Dikarya</taxon>
        <taxon>Ascomycota</taxon>
        <taxon>Saccharomycotina</taxon>
        <taxon>Saccharomycetes</taxon>
        <taxon>Saccharomycetales</taxon>
        <taxon>Saccharomycetaceae</taxon>
        <taxon>Lachancea</taxon>
    </lineage>
</organism>
<dbReference type="Gene3D" id="1.10.286.70">
    <property type="entry name" value="Get5 dimerization domain"/>
    <property type="match status" value="1"/>
</dbReference>
<keyword evidence="3" id="KW-1185">Reference proteome</keyword>
<protein>
    <submittedName>
        <fullName evidence="2">LAMI_0C07778g1_1</fullName>
    </submittedName>
</protein>
<feature type="domain" description="Ubiquitin-like" evidence="1">
    <location>
        <begin position="64"/>
        <end position="139"/>
    </location>
</feature>
<proteinExistence type="predicted"/>
<dbReference type="InterPro" id="IPR040474">
    <property type="entry name" value="MDY2_C"/>
</dbReference>
<dbReference type="OrthoDB" id="4067208at2759"/>
<dbReference type="EMBL" id="LT598466">
    <property type="protein sequence ID" value="SCU84516.1"/>
    <property type="molecule type" value="Genomic_DNA"/>
</dbReference>
<evidence type="ECO:0000313" key="3">
    <source>
        <dbReference type="Proteomes" id="UP000191024"/>
    </source>
</evidence>
<dbReference type="InterPro" id="IPR029071">
    <property type="entry name" value="Ubiquitin-like_domsf"/>
</dbReference>